<reference evidence="1" key="1">
    <citation type="submission" date="2020-05" db="EMBL/GenBank/DDBJ databases">
        <title>Large-scale comparative analyses of tick genomes elucidate their genetic diversity and vector capacities.</title>
        <authorList>
            <person name="Jia N."/>
            <person name="Wang J."/>
            <person name="Shi W."/>
            <person name="Du L."/>
            <person name="Sun Y."/>
            <person name="Zhan W."/>
            <person name="Jiang J."/>
            <person name="Wang Q."/>
            <person name="Zhang B."/>
            <person name="Ji P."/>
            <person name="Sakyi L.B."/>
            <person name="Cui X."/>
            <person name="Yuan T."/>
            <person name="Jiang B."/>
            <person name="Yang W."/>
            <person name="Lam T.T.-Y."/>
            <person name="Chang Q."/>
            <person name="Ding S."/>
            <person name="Wang X."/>
            <person name="Zhu J."/>
            <person name="Ruan X."/>
            <person name="Zhao L."/>
            <person name="Wei J."/>
            <person name="Que T."/>
            <person name="Du C."/>
            <person name="Cheng J."/>
            <person name="Dai P."/>
            <person name="Han X."/>
            <person name="Huang E."/>
            <person name="Gao Y."/>
            <person name="Liu J."/>
            <person name="Shao H."/>
            <person name="Ye R."/>
            <person name="Li L."/>
            <person name="Wei W."/>
            <person name="Wang X."/>
            <person name="Wang C."/>
            <person name="Yang T."/>
            <person name="Huo Q."/>
            <person name="Li W."/>
            <person name="Guo W."/>
            <person name="Chen H."/>
            <person name="Zhou L."/>
            <person name="Ni X."/>
            <person name="Tian J."/>
            <person name="Zhou Y."/>
            <person name="Sheng Y."/>
            <person name="Liu T."/>
            <person name="Pan Y."/>
            <person name="Xia L."/>
            <person name="Li J."/>
            <person name="Zhao F."/>
            <person name="Cao W."/>
        </authorList>
    </citation>
    <scope>NUCLEOTIDE SEQUENCE</scope>
    <source>
        <strain evidence="1">Dsil-2018</strain>
    </source>
</reference>
<sequence>MLIFDEIQVRERKCINSKTLTYNGLVDHGHGGKHADSSADTTGLANHALVFMFIPFGESYTQPVGVFASRGPTKGTVLSQLVLQAIIRLGNAGAIVDGIVCDVASTNRRMWTELGIDGKLGVKNSFEYPIIDARKVYAFSDVQHLVKYTPNRLLKQRSLKVNGQWVHLLCRCLQRGLQECRKFEGLP</sequence>
<evidence type="ECO:0000313" key="2">
    <source>
        <dbReference type="Proteomes" id="UP000821865"/>
    </source>
</evidence>
<protein>
    <submittedName>
        <fullName evidence="1">Uncharacterized protein</fullName>
    </submittedName>
</protein>
<proteinExistence type="predicted"/>
<gene>
    <name evidence="1" type="ORF">HPB49_007256</name>
</gene>
<name>A0ACB8CVW4_DERSI</name>
<accession>A0ACB8CVW4</accession>
<keyword evidence="2" id="KW-1185">Reference proteome</keyword>
<organism evidence="1 2">
    <name type="scientific">Dermacentor silvarum</name>
    <name type="common">Tick</name>
    <dbReference type="NCBI Taxonomy" id="543639"/>
    <lineage>
        <taxon>Eukaryota</taxon>
        <taxon>Metazoa</taxon>
        <taxon>Ecdysozoa</taxon>
        <taxon>Arthropoda</taxon>
        <taxon>Chelicerata</taxon>
        <taxon>Arachnida</taxon>
        <taxon>Acari</taxon>
        <taxon>Parasitiformes</taxon>
        <taxon>Ixodida</taxon>
        <taxon>Ixodoidea</taxon>
        <taxon>Ixodidae</taxon>
        <taxon>Rhipicephalinae</taxon>
        <taxon>Dermacentor</taxon>
    </lineage>
</organism>
<dbReference type="Proteomes" id="UP000821865">
    <property type="component" value="Chromosome 4"/>
</dbReference>
<dbReference type="EMBL" id="CM023473">
    <property type="protein sequence ID" value="KAH7953343.1"/>
    <property type="molecule type" value="Genomic_DNA"/>
</dbReference>
<comment type="caution">
    <text evidence="1">The sequence shown here is derived from an EMBL/GenBank/DDBJ whole genome shotgun (WGS) entry which is preliminary data.</text>
</comment>
<evidence type="ECO:0000313" key="1">
    <source>
        <dbReference type="EMBL" id="KAH7953343.1"/>
    </source>
</evidence>